<evidence type="ECO:0000313" key="1">
    <source>
        <dbReference type="EMBL" id="KAJ7075030.1"/>
    </source>
</evidence>
<comment type="caution">
    <text evidence="1">The sequence shown here is derived from an EMBL/GenBank/DDBJ whole genome shotgun (WGS) entry which is preliminary data.</text>
</comment>
<evidence type="ECO:0000313" key="2">
    <source>
        <dbReference type="Proteomes" id="UP001222325"/>
    </source>
</evidence>
<gene>
    <name evidence="1" type="ORF">B0H15DRAFT_868186</name>
</gene>
<sequence>MRRPTWFLQFAPLRGCGRARTLSTSPNAALYELTNLCFGGHSLLWIRLLEPELGAGPARSCAISDLCPPLVALSDGRALLQLGAGLTRSCRPAHSRCARHAGAPRASRQFRPSPAAYVPGTLLQPQRFKRALSSRSTSAVPRSCFPFRYTLFSCLWLPSSSPWLSSFLAGSLRIQLPPPDPNSKPQPETPAKSIARLSNATTTLSAPVLLMLGAFERALPYDSGRPYRRSVQRTGLPSLGRPAFPWSHALTAHFAPSHAAPLLRQYAALSQSIIAREDRTEAAEPAPRSQSQAALALSVSLCFISTAPSLPGSSLAISSTRSIESGLVARKPRAHVCIHLGGRTRIKRSHCLRIPGTPEIFDLTRKVGSTLRPGGGRSPLVDAHRRRCQWLSRGARSTRARAMTG</sequence>
<keyword evidence="2" id="KW-1185">Reference proteome</keyword>
<name>A0AAD6TNN5_9AGAR</name>
<protein>
    <submittedName>
        <fullName evidence="1">Uncharacterized protein</fullName>
    </submittedName>
</protein>
<dbReference type="EMBL" id="JARJCN010000105">
    <property type="protein sequence ID" value="KAJ7075030.1"/>
    <property type="molecule type" value="Genomic_DNA"/>
</dbReference>
<accession>A0AAD6TNN5</accession>
<reference evidence="1" key="1">
    <citation type="submission" date="2023-03" db="EMBL/GenBank/DDBJ databases">
        <title>Massive genome expansion in bonnet fungi (Mycena s.s.) driven by repeated elements and novel gene families across ecological guilds.</title>
        <authorList>
            <consortium name="Lawrence Berkeley National Laboratory"/>
            <person name="Harder C.B."/>
            <person name="Miyauchi S."/>
            <person name="Viragh M."/>
            <person name="Kuo A."/>
            <person name="Thoen E."/>
            <person name="Andreopoulos B."/>
            <person name="Lu D."/>
            <person name="Skrede I."/>
            <person name="Drula E."/>
            <person name="Henrissat B."/>
            <person name="Morin E."/>
            <person name="Kohler A."/>
            <person name="Barry K."/>
            <person name="LaButti K."/>
            <person name="Morin E."/>
            <person name="Salamov A."/>
            <person name="Lipzen A."/>
            <person name="Mereny Z."/>
            <person name="Hegedus B."/>
            <person name="Baldrian P."/>
            <person name="Stursova M."/>
            <person name="Weitz H."/>
            <person name="Taylor A."/>
            <person name="Grigoriev I.V."/>
            <person name="Nagy L.G."/>
            <person name="Martin F."/>
            <person name="Kauserud H."/>
        </authorList>
    </citation>
    <scope>NUCLEOTIDE SEQUENCE</scope>
    <source>
        <strain evidence="1">CBHHK173m</strain>
    </source>
</reference>
<organism evidence="1 2">
    <name type="scientific">Mycena belliarum</name>
    <dbReference type="NCBI Taxonomy" id="1033014"/>
    <lineage>
        <taxon>Eukaryota</taxon>
        <taxon>Fungi</taxon>
        <taxon>Dikarya</taxon>
        <taxon>Basidiomycota</taxon>
        <taxon>Agaricomycotina</taxon>
        <taxon>Agaricomycetes</taxon>
        <taxon>Agaricomycetidae</taxon>
        <taxon>Agaricales</taxon>
        <taxon>Marasmiineae</taxon>
        <taxon>Mycenaceae</taxon>
        <taxon>Mycena</taxon>
    </lineage>
</organism>
<dbReference type="Proteomes" id="UP001222325">
    <property type="component" value="Unassembled WGS sequence"/>
</dbReference>
<dbReference type="AlphaFoldDB" id="A0AAD6TNN5"/>
<proteinExistence type="predicted"/>